<feature type="compositionally biased region" description="Basic and acidic residues" evidence="1">
    <location>
        <begin position="72"/>
        <end position="83"/>
    </location>
</feature>
<feature type="region of interest" description="Disordered" evidence="1">
    <location>
        <begin position="72"/>
        <end position="104"/>
    </location>
</feature>
<comment type="caution">
    <text evidence="2">The sequence shown here is derived from an EMBL/GenBank/DDBJ whole genome shotgun (WGS) entry which is preliminary data.</text>
</comment>
<protein>
    <submittedName>
        <fullName evidence="2">Uncharacterized protein</fullName>
    </submittedName>
</protein>
<proteinExistence type="predicted"/>
<gene>
    <name evidence="2" type="ORF">QO010_000272</name>
</gene>
<reference evidence="2 3" key="1">
    <citation type="submission" date="2023-07" db="EMBL/GenBank/DDBJ databases">
        <title>Genomic Encyclopedia of Type Strains, Phase IV (KMG-IV): sequencing the most valuable type-strain genomes for metagenomic binning, comparative biology and taxonomic classification.</title>
        <authorList>
            <person name="Goeker M."/>
        </authorList>
    </citation>
    <scope>NUCLEOTIDE SEQUENCE [LARGE SCALE GENOMIC DNA]</scope>
    <source>
        <strain evidence="2 3">DSM 18695</strain>
    </source>
</reference>
<accession>A0ABU0IND9</accession>
<organism evidence="2 3">
    <name type="scientific">Caulobacter ginsengisoli</name>
    <dbReference type="NCBI Taxonomy" id="400775"/>
    <lineage>
        <taxon>Bacteria</taxon>
        <taxon>Pseudomonadati</taxon>
        <taxon>Pseudomonadota</taxon>
        <taxon>Alphaproteobacteria</taxon>
        <taxon>Caulobacterales</taxon>
        <taxon>Caulobacteraceae</taxon>
        <taxon>Caulobacter</taxon>
    </lineage>
</organism>
<evidence type="ECO:0000313" key="2">
    <source>
        <dbReference type="EMBL" id="MDQ0462524.1"/>
    </source>
</evidence>
<name>A0ABU0IND9_9CAUL</name>
<dbReference type="Proteomes" id="UP001228905">
    <property type="component" value="Unassembled WGS sequence"/>
</dbReference>
<dbReference type="RefSeq" id="WP_307344924.1">
    <property type="nucleotide sequence ID" value="NZ_JAUSVS010000001.1"/>
</dbReference>
<evidence type="ECO:0000256" key="1">
    <source>
        <dbReference type="SAM" id="MobiDB-lite"/>
    </source>
</evidence>
<keyword evidence="3" id="KW-1185">Reference proteome</keyword>
<sequence length="104" mass="11380">MDHIALSPAFESDLDEVFAFAQAPEGEADDHRVMEVLERFRAGYEALSAAAARSPTVAEKLAELDSHIRDVAERRETERHANDMSHPPGQDGVGPLLGWDVRGA</sequence>
<dbReference type="EMBL" id="JAUSVS010000001">
    <property type="protein sequence ID" value="MDQ0462524.1"/>
    <property type="molecule type" value="Genomic_DNA"/>
</dbReference>
<evidence type="ECO:0000313" key="3">
    <source>
        <dbReference type="Proteomes" id="UP001228905"/>
    </source>
</evidence>